<dbReference type="STRING" id="311333.SAMN05421664_2885"/>
<feature type="domain" description="Putative auto-transporter adhesin head GIN" evidence="1">
    <location>
        <begin position="201"/>
        <end position="404"/>
    </location>
</feature>
<dbReference type="EMBL" id="FNKL01000003">
    <property type="protein sequence ID" value="SDQ86326.1"/>
    <property type="molecule type" value="Genomic_DNA"/>
</dbReference>
<dbReference type="Pfam" id="PF10988">
    <property type="entry name" value="DUF2807"/>
    <property type="match status" value="1"/>
</dbReference>
<dbReference type="InterPro" id="IPR025348">
    <property type="entry name" value="DUF4252"/>
</dbReference>
<dbReference type="RefSeq" id="WP_089756392.1">
    <property type="nucleotide sequence ID" value="NZ_FNKL01000003.1"/>
</dbReference>
<reference evidence="3" key="1">
    <citation type="submission" date="2016-10" db="EMBL/GenBank/DDBJ databases">
        <authorList>
            <person name="Varghese N."/>
            <person name="Submissions S."/>
        </authorList>
    </citation>
    <scope>NUCLEOTIDE SEQUENCE [LARGE SCALE GENOMIC DNA]</scope>
    <source>
        <strain evidence="3">DSM 17072</strain>
    </source>
</reference>
<protein>
    <recommendedName>
        <fullName evidence="1">Putative auto-transporter adhesin head GIN domain-containing protein</fullName>
    </recommendedName>
</protein>
<dbReference type="InterPro" id="IPR021255">
    <property type="entry name" value="DUF2807"/>
</dbReference>
<accession>A0A1H1EDU2</accession>
<dbReference type="Gene3D" id="2.160.20.120">
    <property type="match status" value="1"/>
</dbReference>
<keyword evidence="3" id="KW-1185">Reference proteome</keyword>
<dbReference type="Proteomes" id="UP000199627">
    <property type="component" value="Unassembled WGS sequence"/>
</dbReference>
<sequence>MKKIFILFAFAFSHFFNVYGQKDKLDQLFEKYQEVEGVTSIKIAKPMFGMLGSLNIEDSQLDQIKPLLAKINGLKVLIAERPENENSGKGQKLLQINKDISSYLKALNYSEIMTMNSDGAKIKFLSSEAKEGILDDILLSIDSGEGENILVMLDGKLSMDDINKIINSSDTKVNPITNTRSNLISENPASYLNGESRNVGDFSGINVSTGVNLVFKQESPTNVKVIADADKLQYIITKVENGVLKVYVDNKGQKNLKFKNISVNVSSPRMDNIKASSGATFTTINSVREDNLTIDASSGSVVKGKFAISNNARVEATSGSDIKATITSKTFGFKGSSGSDTSFEGQSGQANFEISSGALCKAENFRVNNVEAESSSGASLSINVVDKLKVKASSGGLVKYKGNPEIDSDISKMSGGSLKPIN</sequence>
<dbReference type="Pfam" id="PF14060">
    <property type="entry name" value="DUF4252"/>
    <property type="match status" value="1"/>
</dbReference>
<evidence type="ECO:0000259" key="1">
    <source>
        <dbReference type="Pfam" id="PF10988"/>
    </source>
</evidence>
<proteinExistence type="predicted"/>
<evidence type="ECO:0000313" key="2">
    <source>
        <dbReference type="EMBL" id="SDQ86326.1"/>
    </source>
</evidence>
<evidence type="ECO:0000313" key="3">
    <source>
        <dbReference type="Proteomes" id="UP000199627"/>
    </source>
</evidence>
<name>A0A1H1EDU2_9FLAO</name>
<organism evidence="2 3">
    <name type="scientific">Chryseobacterium soldanellicola</name>
    <dbReference type="NCBI Taxonomy" id="311333"/>
    <lineage>
        <taxon>Bacteria</taxon>
        <taxon>Pseudomonadati</taxon>
        <taxon>Bacteroidota</taxon>
        <taxon>Flavobacteriia</taxon>
        <taxon>Flavobacteriales</taxon>
        <taxon>Weeksellaceae</taxon>
        <taxon>Chryseobacterium group</taxon>
        <taxon>Chryseobacterium</taxon>
    </lineage>
</organism>
<gene>
    <name evidence="2" type="ORF">SAMN05421664_2885</name>
</gene>
<dbReference type="OrthoDB" id="1237646at2"/>
<dbReference type="AlphaFoldDB" id="A0A1H1EDU2"/>